<dbReference type="InterPro" id="IPR050316">
    <property type="entry name" value="Tyrosinase/Hemocyanin"/>
</dbReference>
<dbReference type="GeneID" id="96082472"/>
<gene>
    <name evidence="5" type="ORF">ACET3X_002150</name>
</gene>
<dbReference type="InterPro" id="IPR008922">
    <property type="entry name" value="Di-copper_centre_dom_sf"/>
</dbReference>
<dbReference type="PANTHER" id="PTHR11474:SF126">
    <property type="entry name" value="TYROSINASE-LIKE PROTEIN TYR-1-RELATED"/>
    <property type="match status" value="1"/>
</dbReference>
<dbReference type="PROSITE" id="PS00497">
    <property type="entry name" value="TYROSINASE_1"/>
    <property type="match status" value="1"/>
</dbReference>
<feature type="domain" description="Tyrosinase copper-binding" evidence="4">
    <location>
        <begin position="162"/>
        <end position="173"/>
    </location>
</feature>
<evidence type="ECO:0000259" key="4">
    <source>
        <dbReference type="PROSITE" id="PS00498"/>
    </source>
</evidence>
<dbReference type="PRINTS" id="PR00092">
    <property type="entry name" value="TYROSINASE"/>
</dbReference>
<dbReference type="PROSITE" id="PS00498">
    <property type="entry name" value="TYROSINASE_2"/>
    <property type="match status" value="1"/>
</dbReference>
<evidence type="ECO:0000256" key="2">
    <source>
        <dbReference type="ARBA" id="ARBA00023008"/>
    </source>
</evidence>
<evidence type="ECO:0000313" key="6">
    <source>
        <dbReference type="Proteomes" id="UP001578633"/>
    </source>
</evidence>
<feature type="domain" description="Tyrosinase copper-binding" evidence="3">
    <location>
        <begin position="6"/>
        <end position="23"/>
    </location>
</feature>
<dbReference type="Proteomes" id="UP001578633">
    <property type="component" value="Chromosome 2"/>
</dbReference>
<comment type="caution">
    <text evidence="5">The sequence shown here is derived from an EMBL/GenBank/DDBJ whole genome shotgun (WGS) entry which is preliminary data.</text>
</comment>
<evidence type="ECO:0000313" key="5">
    <source>
        <dbReference type="EMBL" id="KAL1798113.1"/>
    </source>
</evidence>
<accession>A0ABR3UNT3</accession>
<sequence>MQQADHAAAPFFPWHRIYLHLFEEQLKKRCGYQGSLPYWDWTLDNPDIHNAPVWDNFTGFGGNGGGVTGTALPNATCVSDGPLSSMKPLYFNAKRMPHCLSRAFVHLDAEGVYAQALGPEAWLKILNQTDYDSFRRDMDDTVHNTIHGAVGGDFLDINSSNDPIFYLHHAQLDRLWWIWQKQRTHRAFEYRGLRSETSNMSASLDDELNFMYLHRGVPVSDAMSTESGMLCYQY</sequence>
<proteinExistence type="predicted"/>
<dbReference type="Pfam" id="PF00264">
    <property type="entry name" value="Tyrosinase"/>
    <property type="match status" value="1"/>
</dbReference>
<evidence type="ECO:0000259" key="3">
    <source>
        <dbReference type="PROSITE" id="PS00497"/>
    </source>
</evidence>
<dbReference type="EMBL" id="JBHGVX010000002">
    <property type="protein sequence ID" value="KAL1798113.1"/>
    <property type="molecule type" value="Genomic_DNA"/>
</dbReference>
<evidence type="ECO:0000256" key="1">
    <source>
        <dbReference type="ARBA" id="ARBA00022723"/>
    </source>
</evidence>
<dbReference type="InterPro" id="IPR002227">
    <property type="entry name" value="Tyrosinase_Cu-bd"/>
</dbReference>
<keyword evidence="1" id="KW-0479">Metal-binding</keyword>
<name>A0ABR3UNT3_9PLEO</name>
<reference evidence="5 6" key="1">
    <citation type="submission" date="2024-09" db="EMBL/GenBank/DDBJ databases">
        <title>T2T genomes of carrot and Alternaria dauci and their utility for understanding host-pathogen interaction during carrot leaf blight disease.</title>
        <authorList>
            <person name="Liu W."/>
            <person name="Xu S."/>
            <person name="Ou C."/>
            <person name="Liu X."/>
            <person name="Zhuang F."/>
            <person name="Deng X.W."/>
        </authorList>
    </citation>
    <scope>NUCLEOTIDE SEQUENCE [LARGE SCALE GENOMIC DNA]</scope>
    <source>
        <strain evidence="5 6">A2016</strain>
    </source>
</reference>
<dbReference type="Gene3D" id="1.10.1280.10">
    <property type="entry name" value="Di-copper center containing domain from catechol oxidase"/>
    <property type="match status" value="1"/>
</dbReference>
<keyword evidence="6" id="KW-1185">Reference proteome</keyword>
<dbReference type="PANTHER" id="PTHR11474">
    <property type="entry name" value="TYROSINASE FAMILY MEMBER"/>
    <property type="match status" value="1"/>
</dbReference>
<organism evidence="5 6">
    <name type="scientific">Alternaria dauci</name>
    <dbReference type="NCBI Taxonomy" id="48095"/>
    <lineage>
        <taxon>Eukaryota</taxon>
        <taxon>Fungi</taxon>
        <taxon>Dikarya</taxon>
        <taxon>Ascomycota</taxon>
        <taxon>Pezizomycotina</taxon>
        <taxon>Dothideomycetes</taxon>
        <taxon>Pleosporomycetidae</taxon>
        <taxon>Pleosporales</taxon>
        <taxon>Pleosporineae</taxon>
        <taxon>Pleosporaceae</taxon>
        <taxon>Alternaria</taxon>
        <taxon>Alternaria sect. Porri</taxon>
    </lineage>
</organism>
<protein>
    <recommendedName>
        <fullName evidence="3 4">Tyrosinase copper-binding domain-containing protein</fullName>
    </recommendedName>
</protein>
<keyword evidence="2" id="KW-0186">Copper</keyword>
<dbReference type="SUPFAM" id="SSF48056">
    <property type="entry name" value="Di-copper centre-containing domain"/>
    <property type="match status" value="1"/>
</dbReference>
<dbReference type="RefSeq" id="XP_069308697.1">
    <property type="nucleotide sequence ID" value="XM_069449199.1"/>
</dbReference>